<evidence type="ECO:0000313" key="2">
    <source>
        <dbReference type="EMBL" id="KAK7360901.1"/>
    </source>
</evidence>
<keyword evidence="3" id="KW-1185">Reference proteome</keyword>
<accession>A0AAN9MUL6</accession>
<organism evidence="2 3">
    <name type="scientific">Canavalia gladiata</name>
    <name type="common">Sword bean</name>
    <name type="synonym">Dolichos gladiatus</name>
    <dbReference type="NCBI Taxonomy" id="3824"/>
    <lineage>
        <taxon>Eukaryota</taxon>
        <taxon>Viridiplantae</taxon>
        <taxon>Streptophyta</taxon>
        <taxon>Embryophyta</taxon>
        <taxon>Tracheophyta</taxon>
        <taxon>Spermatophyta</taxon>
        <taxon>Magnoliopsida</taxon>
        <taxon>eudicotyledons</taxon>
        <taxon>Gunneridae</taxon>
        <taxon>Pentapetalae</taxon>
        <taxon>rosids</taxon>
        <taxon>fabids</taxon>
        <taxon>Fabales</taxon>
        <taxon>Fabaceae</taxon>
        <taxon>Papilionoideae</taxon>
        <taxon>50 kb inversion clade</taxon>
        <taxon>NPAAA clade</taxon>
        <taxon>indigoferoid/millettioid clade</taxon>
        <taxon>Phaseoleae</taxon>
        <taxon>Canavalia</taxon>
    </lineage>
</organism>
<dbReference type="AlphaFoldDB" id="A0AAN9MUL6"/>
<evidence type="ECO:0000256" key="1">
    <source>
        <dbReference type="SAM" id="MobiDB-lite"/>
    </source>
</evidence>
<evidence type="ECO:0000313" key="3">
    <source>
        <dbReference type="Proteomes" id="UP001367508"/>
    </source>
</evidence>
<protein>
    <submittedName>
        <fullName evidence="2">Uncharacterized protein</fullName>
    </submittedName>
</protein>
<gene>
    <name evidence="2" type="ORF">VNO77_02918</name>
</gene>
<proteinExistence type="predicted"/>
<sequence>MEMKICREKERTERRSEREKRREKEMGYGMGIYIASTRRVDTGNGGKSKRDKIGWVFGQFGFGAALE</sequence>
<comment type="caution">
    <text evidence="2">The sequence shown here is derived from an EMBL/GenBank/DDBJ whole genome shotgun (WGS) entry which is preliminary data.</text>
</comment>
<name>A0AAN9MUL6_CANGL</name>
<feature type="region of interest" description="Disordered" evidence="1">
    <location>
        <begin position="1"/>
        <end position="23"/>
    </location>
</feature>
<reference evidence="2 3" key="1">
    <citation type="submission" date="2024-01" db="EMBL/GenBank/DDBJ databases">
        <title>The genomes of 5 underutilized Papilionoideae crops provide insights into root nodulation and disease resistanc.</title>
        <authorList>
            <person name="Jiang F."/>
        </authorList>
    </citation>
    <scope>NUCLEOTIDE SEQUENCE [LARGE SCALE GENOMIC DNA]</scope>
    <source>
        <strain evidence="2">LVBAO_FW01</strain>
        <tissue evidence="2">Leaves</tissue>
    </source>
</reference>
<dbReference type="EMBL" id="JAYMYQ010000001">
    <property type="protein sequence ID" value="KAK7360901.1"/>
    <property type="molecule type" value="Genomic_DNA"/>
</dbReference>
<dbReference type="Proteomes" id="UP001367508">
    <property type="component" value="Unassembled WGS sequence"/>
</dbReference>